<dbReference type="HOGENOM" id="CLU_1541092_0_0_1"/>
<gene>
    <name evidence="2" type="ORF">M422DRAFT_276687</name>
</gene>
<dbReference type="Proteomes" id="UP000054279">
    <property type="component" value="Unassembled WGS sequence"/>
</dbReference>
<evidence type="ECO:0000313" key="2">
    <source>
        <dbReference type="EMBL" id="KIJ22829.1"/>
    </source>
</evidence>
<reference evidence="2 3" key="1">
    <citation type="submission" date="2014-06" db="EMBL/GenBank/DDBJ databases">
        <title>Evolutionary Origins and Diversification of the Mycorrhizal Mutualists.</title>
        <authorList>
            <consortium name="DOE Joint Genome Institute"/>
            <consortium name="Mycorrhizal Genomics Consortium"/>
            <person name="Kohler A."/>
            <person name="Kuo A."/>
            <person name="Nagy L.G."/>
            <person name="Floudas D."/>
            <person name="Copeland A."/>
            <person name="Barry K.W."/>
            <person name="Cichocki N."/>
            <person name="Veneault-Fourrey C."/>
            <person name="LaButti K."/>
            <person name="Lindquist E.A."/>
            <person name="Lipzen A."/>
            <person name="Lundell T."/>
            <person name="Morin E."/>
            <person name="Murat C."/>
            <person name="Riley R."/>
            <person name="Ohm R."/>
            <person name="Sun H."/>
            <person name="Tunlid A."/>
            <person name="Henrissat B."/>
            <person name="Grigoriev I.V."/>
            <person name="Hibbett D.S."/>
            <person name="Martin F."/>
        </authorList>
    </citation>
    <scope>NUCLEOTIDE SEQUENCE [LARGE SCALE GENOMIC DNA]</scope>
    <source>
        <strain evidence="2 3">SS14</strain>
    </source>
</reference>
<name>A0A0C9TLU7_SPHS4</name>
<sequence length="174" mass="19526">MSASAAKPDESLHQYSARGIDSKEYVEERKKTHKLVEALRQNSYTQNPQDPTRVTEIQEIMIVQGDWLKKHVKKLLDSSIILPIHHKDVKCINPIVLAPKDPKNCHYSTQHLRILTNAACSEAGVPLPHPTDPLDCTLVPVPPPYEPGWWLCNNFCALNAVTEVPMFPTGDLMA</sequence>
<accession>A0A0C9TLU7</accession>
<evidence type="ECO:0000256" key="1">
    <source>
        <dbReference type="SAM" id="MobiDB-lite"/>
    </source>
</evidence>
<protein>
    <submittedName>
        <fullName evidence="2">Unplaced genomic scaffold SPHSTscaffold_846, whole genome shotgun sequence</fullName>
    </submittedName>
</protein>
<evidence type="ECO:0000313" key="3">
    <source>
        <dbReference type="Proteomes" id="UP000054279"/>
    </source>
</evidence>
<feature type="region of interest" description="Disordered" evidence="1">
    <location>
        <begin position="1"/>
        <end position="24"/>
    </location>
</feature>
<proteinExistence type="predicted"/>
<keyword evidence="3" id="KW-1185">Reference proteome</keyword>
<organism evidence="2 3">
    <name type="scientific">Sphaerobolus stellatus (strain SS14)</name>
    <dbReference type="NCBI Taxonomy" id="990650"/>
    <lineage>
        <taxon>Eukaryota</taxon>
        <taxon>Fungi</taxon>
        <taxon>Dikarya</taxon>
        <taxon>Basidiomycota</taxon>
        <taxon>Agaricomycotina</taxon>
        <taxon>Agaricomycetes</taxon>
        <taxon>Phallomycetidae</taxon>
        <taxon>Geastrales</taxon>
        <taxon>Sphaerobolaceae</taxon>
        <taxon>Sphaerobolus</taxon>
    </lineage>
</organism>
<dbReference type="EMBL" id="KN837921">
    <property type="protein sequence ID" value="KIJ22829.1"/>
    <property type="molecule type" value="Genomic_DNA"/>
</dbReference>
<dbReference type="AlphaFoldDB" id="A0A0C9TLU7"/>